<comment type="similarity">
    <text evidence="3">Belongs to the bacterial histone-like protein family.</text>
</comment>
<keyword evidence="5" id="KW-1185">Reference proteome</keyword>
<dbReference type="SMART" id="SM00411">
    <property type="entry name" value="BHL"/>
    <property type="match status" value="1"/>
</dbReference>
<dbReference type="PANTHER" id="PTHR33175:SF3">
    <property type="entry name" value="DNA-BINDING PROTEIN HU-BETA"/>
    <property type="match status" value="1"/>
</dbReference>
<dbReference type="InterPro" id="IPR000119">
    <property type="entry name" value="Hist_DNA-bd"/>
</dbReference>
<evidence type="ECO:0000313" key="4">
    <source>
        <dbReference type="EMBL" id="RTR25898.1"/>
    </source>
</evidence>
<organism evidence="4 5">
    <name type="scientific">Deinococcus radiophilus</name>
    <dbReference type="NCBI Taxonomy" id="32062"/>
    <lineage>
        <taxon>Bacteria</taxon>
        <taxon>Thermotogati</taxon>
        <taxon>Deinococcota</taxon>
        <taxon>Deinococci</taxon>
        <taxon>Deinococcales</taxon>
        <taxon>Deinococcaceae</taxon>
        <taxon>Deinococcus</taxon>
    </lineage>
</organism>
<evidence type="ECO:0000256" key="2">
    <source>
        <dbReference type="ARBA" id="ARBA00023125"/>
    </source>
</evidence>
<sequence>MNKQKVAKAELAARISERTGLTRKQASDVVSAATGLMIGALRTGQTVGLPNLGTFSISRTAERQGVRPGTTDRITIPAGKKVRFKISTGLKDKL</sequence>
<dbReference type="OrthoDB" id="72402at2"/>
<dbReference type="EMBL" id="RXPE01000020">
    <property type="protein sequence ID" value="RTR25898.1"/>
    <property type="molecule type" value="Genomic_DNA"/>
</dbReference>
<evidence type="ECO:0000256" key="1">
    <source>
        <dbReference type="ARBA" id="ARBA00023067"/>
    </source>
</evidence>
<dbReference type="CDD" id="cd13831">
    <property type="entry name" value="HU"/>
    <property type="match status" value="1"/>
</dbReference>
<comment type="caution">
    <text evidence="4">The sequence shown here is derived from an EMBL/GenBank/DDBJ whole genome shotgun (WGS) entry which is preliminary data.</text>
</comment>
<dbReference type="Gene3D" id="4.10.520.10">
    <property type="entry name" value="IHF-like DNA-binding proteins"/>
    <property type="match status" value="1"/>
</dbReference>
<dbReference type="GO" id="GO:0030527">
    <property type="term" value="F:structural constituent of chromatin"/>
    <property type="evidence" value="ECO:0007669"/>
    <property type="project" value="InterPro"/>
</dbReference>
<keyword evidence="2 4" id="KW-0238">DNA-binding</keyword>
<proteinExistence type="inferred from homology"/>
<dbReference type="Proteomes" id="UP000277766">
    <property type="component" value="Unassembled WGS sequence"/>
</dbReference>
<dbReference type="GO" id="GO:0005829">
    <property type="term" value="C:cytosol"/>
    <property type="evidence" value="ECO:0007669"/>
    <property type="project" value="TreeGrafter"/>
</dbReference>
<dbReference type="PANTHER" id="PTHR33175">
    <property type="entry name" value="DNA-BINDING PROTEIN HU"/>
    <property type="match status" value="1"/>
</dbReference>
<accession>A0A431VRL8</accession>
<evidence type="ECO:0000256" key="3">
    <source>
        <dbReference type="RuleBase" id="RU003939"/>
    </source>
</evidence>
<dbReference type="InterPro" id="IPR010992">
    <property type="entry name" value="IHF-like_DNA-bd_dom_sf"/>
</dbReference>
<protein>
    <submittedName>
        <fullName evidence="4">HU family DNA-binding protein</fullName>
    </submittedName>
</protein>
<dbReference type="SUPFAM" id="SSF47729">
    <property type="entry name" value="IHF-like DNA-binding proteins"/>
    <property type="match status" value="1"/>
</dbReference>
<dbReference type="RefSeq" id="WP_126352457.1">
    <property type="nucleotide sequence ID" value="NZ_CP086380.1"/>
</dbReference>
<dbReference type="GO" id="GO:0003677">
    <property type="term" value="F:DNA binding"/>
    <property type="evidence" value="ECO:0007669"/>
    <property type="project" value="UniProtKB-KW"/>
</dbReference>
<keyword evidence="1" id="KW-0226">DNA condensation</keyword>
<gene>
    <name evidence="4" type="ORF">EJ104_09320</name>
</gene>
<dbReference type="AlphaFoldDB" id="A0A431VRL8"/>
<evidence type="ECO:0000313" key="5">
    <source>
        <dbReference type="Proteomes" id="UP000277766"/>
    </source>
</evidence>
<dbReference type="GO" id="GO:0030261">
    <property type="term" value="P:chromosome condensation"/>
    <property type="evidence" value="ECO:0007669"/>
    <property type="project" value="UniProtKB-KW"/>
</dbReference>
<dbReference type="Pfam" id="PF00216">
    <property type="entry name" value="Bac_DNA_binding"/>
    <property type="match status" value="1"/>
</dbReference>
<reference evidence="4 5" key="1">
    <citation type="submission" date="2018-12" db="EMBL/GenBank/DDBJ databases">
        <title>Deinococcus radiophilus ATCC 27603 genome sequencing and assembly.</title>
        <authorList>
            <person name="Maclea K.S."/>
            <person name="Maynard C.R."/>
        </authorList>
    </citation>
    <scope>NUCLEOTIDE SEQUENCE [LARGE SCALE GENOMIC DNA]</scope>
    <source>
        <strain evidence="4 5">ATCC 27603</strain>
    </source>
</reference>
<name>A0A431VRL8_9DEIO</name>